<accession>A0ABD2P5T3</accession>
<dbReference type="EMBL" id="JABFTP020000185">
    <property type="protein sequence ID" value="KAL3286261.1"/>
    <property type="molecule type" value="Genomic_DNA"/>
</dbReference>
<evidence type="ECO:0008006" key="3">
    <source>
        <dbReference type="Google" id="ProtNLM"/>
    </source>
</evidence>
<evidence type="ECO:0000313" key="1">
    <source>
        <dbReference type="EMBL" id="KAL3286261.1"/>
    </source>
</evidence>
<organism evidence="1 2">
    <name type="scientific">Cryptolaemus montrouzieri</name>
    <dbReference type="NCBI Taxonomy" id="559131"/>
    <lineage>
        <taxon>Eukaryota</taxon>
        <taxon>Metazoa</taxon>
        <taxon>Ecdysozoa</taxon>
        <taxon>Arthropoda</taxon>
        <taxon>Hexapoda</taxon>
        <taxon>Insecta</taxon>
        <taxon>Pterygota</taxon>
        <taxon>Neoptera</taxon>
        <taxon>Endopterygota</taxon>
        <taxon>Coleoptera</taxon>
        <taxon>Polyphaga</taxon>
        <taxon>Cucujiformia</taxon>
        <taxon>Coccinelloidea</taxon>
        <taxon>Coccinellidae</taxon>
        <taxon>Scymninae</taxon>
        <taxon>Scymnini</taxon>
        <taxon>Cryptolaemus</taxon>
    </lineage>
</organism>
<dbReference type="Proteomes" id="UP001516400">
    <property type="component" value="Unassembled WGS sequence"/>
</dbReference>
<reference evidence="1 2" key="1">
    <citation type="journal article" date="2021" name="BMC Biol.">
        <title>Horizontally acquired antibacterial genes associated with adaptive radiation of ladybird beetles.</title>
        <authorList>
            <person name="Li H.S."/>
            <person name="Tang X.F."/>
            <person name="Huang Y.H."/>
            <person name="Xu Z.Y."/>
            <person name="Chen M.L."/>
            <person name="Du X.Y."/>
            <person name="Qiu B.Y."/>
            <person name="Chen P.T."/>
            <person name="Zhang W."/>
            <person name="Slipinski A."/>
            <person name="Escalona H.E."/>
            <person name="Waterhouse R.M."/>
            <person name="Zwick A."/>
            <person name="Pang H."/>
        </authorList>
    </citation>
    <scope>NUCLEOTIDE SEQUENCE [LARGE SCALE GENOMIC DNA]</scope>
    <source>
        <strain evidence="1">SYSU2018</strain>
    </source>
</reference>
<protein>
    <recommendedName>
        <fullName evidence="3">Endonuclease-reverse transcriptase</fullName>
    </recommendedName>
</protein>
<dbReference type="AlphaFoldDB" id="A0ABD2P5T3"/>
<name>A0ABD2P5T3_9CUCU</name>
<sequence>MKKYYKQWRWTIGLTRLDRVRNTEIREIVKVDLDIIDTIEAKGLKWYGHLRQMTQEKWPLRIWKWQTAQRRRGRPRTSWNEAVDKAITGRNLQEND</sequence>
<evidence type="ECO:0000313" key="2">
    <source>
        <dbReference type="Proteomes" id="UP001516400"/>
    </source>
</evidence>
<gene>
    <name evidence="1" type="ORF">HHI36_000771</name>
</gene>
<proteinExistence type="predicted"/>
<comment type="caution">
    <text evidence="1">The sequence shown here is derived from an EMBL/GenBank/DDBJ whole genome shotgun (WGS) entry which is preliminary data.</text>
</comment>
<keyword evidence="2" id="KW-1185">Reference proteome</keyword>